<evidence type="ECO:0000313" key="2">
    <source>
        <dbReference type="EMBL" id="SVE47216.1"/>
    </source>
</evidence>
<dbReference type="Pfam" id="PF01661">
    <property type="entry name" value="Macro"/>
    <property type="match status" value="1"/>
</dbReference>
<dbReference type="EMBL" id="UINC01219653">
    <property type="protein sequence ID" value="SVE47216.1"/>
    <property type="molecule type" value="Genomic_DNA"/>
</dbReference>
<dbReference type="InterPro" id="IPR002589">
    <property type="entry name" value="Macro_dom"/>
</dbReference>
<feature type="domain" description="Macro" evidence="1">
    <location>
        <begin position="1"/>
        <end position="166"/>
    </location>
</feature>
<gene>
    <name evidence="2" type="ORF">METZ01_LOCUS500070</name>
</gene>
<dbReference type="PROSITE" id="PS51154">
    <property type="entry name" value="MACRO"/>
    <property type="match status" value="1"/>
</dbReference>
<sequence>MKTPINEAISPVVIEAVEGDITAIDTDAMVNSANTAMVLGGSRSVASSINQKTEERLESILSDDDKYPKPVPLGQVCVTEGDVLPCKFVFHLSTHGNREEMEDAAGKLGNKKELPELLQRVILNTINIGVENLLRECEVRRLKRITIPIIGTGTLNLPKLLAIEVL</sequence>
<dbReference type="SMART" id="SM00506">
    <property type="entry name" value="A1pp"/>
    <property type="match status" value="1"/>
</dbReference>
<proteinExistence type="predicted"/>
<evidence type="ECO:0000259" key="1">
    <source>
        <dbReference type="PROSITE" id="PS51154"/>
    </source>
</evidence>
<feature type="non-terminal residue" evidence="2">
    <location>
        <position position="166"/>
    </location>
</feature>
<accession>A0A383DRS3</accession>
<name>A0A383DRS3_9ZZZZ</name>
<reference evidence="2" key="1">
    <citation type="submission" date="2018-05" db="EMBL/GenBank/DDBJ databases">
        <authorList>
            <person name="Lanie J.A."/>
            <person name="Ng W.-L."/>
            <person name="Kazmierczak K.M."/>
            <person name="Andrzejewski T.M."/>
            <person name="Davidsen T.M."/>
            <person name="Wayne K.J."/>
            <person name="Tettelin H."/>
            <person name="Glass J.I."/>
            <person name="Rusch D."/>
            <person name="Podicherti R."/>
            <person name="Tsui H.-C.T."/>
            <person name="Winkler M.E."/>
        </authorList>
    </citation>
    <scope>NUCLEOTIDE SEQUENCE</scope>
</reference>
<dbReference type="SUPFAM" id="SSF52949">
    <property type="entry name" value="Macro domain-like"/>
    <property type="match status" value="1"/>
</dbReference>
<dbReference type="InterPro" id="IPR043472">
    <property type="entry name" value="Macro_dom-like"/>
</dbReference>
<organism evidence="2">
    <name type="scientific">marine metagenome</name>
    <dbReference type="NCBI Taxonomy" id="408172"/>
    <lineage>
        <taxon>unclassified sequences</taxon>
        <taxon>metagenomes</taxon>
        <taxon>ecological metagenomes</taxon>
    </lineage>
</organism>
<dbReference type="AlphaFoldDB" id="A0A383DRS3"/>
<dbReference type="Gene3D" id="3.40.220.10">
    <property type="entry name" value="Leucine Aminopeptidase, subunit E, domain 1"/>
    <property type="match status" value="1"/>
</dbReference>
<protein>
    <recommendedName>
        <fullName evidence="1">Macro domain-containing protein</fullName>
    </recommendedName>
</protein>